<evidence type="ECO:0000256" key="1">
    <source>
        <dbReference type="ARBA" id="ARBA00005290"/>
    </source>
</evidence>
<dbReference type="InterPro" id="IPR004130">
    <property type="entry name" value="Gpn"/>
</dbReference>
<evidence type="ECO:0000313" key="6">
    <source>
        <dbReference type="EMBL" id="CAH2050766.1"/>
    </source>
</evidence>
<dbReference type="EC" id="3.6.5.-" evidence="5"/>
<comment type="subunit">
    <text evidence="5">Binds to RNA polymerase II.</text>
</comment>
<keyword evidence="7" id="KW-1185">Reference proteome</keyword>
<keyword evidence="5" id="KW-0963">Cytoplasm</keyword>
<evidence type="ECO:0000256" key="2">
    <source>
        <dbReference type="ARBA" id="ARBA00022741"/>
    </source>
</evidence>
<dbReference type="GO" id="GO:0005634">
    <property type="term" value="C:nucleus"/>
    <property type="evidence" value="ECO:0007669"/>
    <property type="project" value="UniProtKB-SubCell"/>
</dbReference>
<protein>
    <recommendedName>
        <fullName evidence="5">GPN-loop GTPase</fullName>
        <ecNumber evidence="5">3.6.5.-</ecNumber>
    </recommendedName>
</protein>
<dbReference type="AlphaFoldDB" id="A0AAU9RSW1"/>
<organism evidence="6 7">
    <name type="scientific">Thlaspi arvense</name>
    <name type="common">Field penny-cress</name>
    <dbReference type="NCBI Taxonomy" id="13288"/>
    <lineage>
        <taxon>Eukaryota</taxon>
        <taxon>Viridiplantae</taxon>
        <taxon>Streptophyta</taxon>
        <taxon>Embryophyta</taxon>
        <taxon>Tracheophyta</taxon>
        <taxon>Spermatophyta</taxon>
        <taxon>Magnoliopsida</taxon>
        <taxon>eudicotyledons</taxon>
        <taxon>Gunneridae</taxon>
        <taxon>Pentapetalae</taxon>
        <taxon>rosids</taxon>
        <taxon>malvids</taxon>
        <taxon>Brassicales</taxon>
        <taxon>Brassicaceae</taxon>
        <taxon>Thlaspideae</taxon>
        <taxon>Thlaspi</taxon>
    </lineage>
</organism>
<keyword evidence="4 5" id="KW-0342">GTP-binding</keyword>
<dbReference type="InterPro" id="IPR027417">
    <property type="entry name" value="P-loop_NTPase"/>
</dbReference>
<keyword evidence="3 5" id="KW-0378">Hydrolase</keyword>
<dbReference type="PANTHER" id="PTHR21231">
    <property type="entry name" value="XPA-BINDING PROTEIN 1-RELATED"/>
    <property type="match status" value="1"/>
</dbReference>
<comment type="subcellular location">
    <subcellularLocation>
        <location evidence="5">Cytoplasm</location>
    </subcellularLocation>
    <subcellularLocation>
        <location evidence="5">Nucleus</location>
    </subcellularLocation>
</comment>
<dbReference type="PANTHER" id="PTHR21231:SF8">
    <property type="entry name" value="GPN-LOOP GTPASE 1"/>
    <property type="match status" value="1"/>
</dbReference>
<evidence type="ECO:0000256" key="3">
    <source>
        <dbReference type="ARBA" id="ARBA00022801"/>
    </source>
</evidence>
<comment type="caution">
    <text evidence="6">The sequence shown here is derived from an EMBL/GenBank/DDBJ whole genome shotgun (WGS) entry which is preliminary data.</text>
</comment>
<evidence type="ECO:0000256" key="4">
    <source>
        <dbReference type="ARBA" id="ARBA00023134"/>
    </source>
</evidence>
<dbReference type="GO" id="GO:0005525">
    <property type="term" value="F:GTP binding"/>
    <property type="evidence" value="ECO:0007669"/>
    <property type="project" value="UniProtKB-KW"/>
</dbReference>
<dbReference type="EMBL" id="CAJVSB020000434">
    <property type="protein sequence ID" value="CAH2050766.1"/>
    <property type="molecule type" value="Genomic_DNA"/>
</dbReference>
<dbReference type="Gene3D" id="3.40.50.300">
    <property type="entry name" value="P-loop containing nucleotide triphosphate hydrolases"/>
    <property type="match status" value="1"/>
</dbReference>
<reference evidence="6 7" key="1">
    <citation type="submission" date="2022-03" db="EMBL/GenBank/DDBJ databases">
        <authorList>
            <person name="Nunn A."/>
            <person name="Chopra R."/>
            <person name="Nunn A."/>
            <person name="Contreras Garrido A."/>
        </authorList>
    </citation>
    <scope>NUCLEOTIDE SEQUENCE [LARGE SCALE GENOMIC DNA]</scope>
</reference>
<evidence type="ECO:0000313" key="7">
    <source>
        <dbReference type="Proteomes" id="UP000836841"/>
    </source>
</evidence>
<gene>
    <name evidence="6" type="ORF">TAV2_LOCUS8628</name>
</gene>
<dbReference type="GO" id="GO:0003924">
    <property type="term" value="F:GTPase activity"/>
    <property type="evidence" value="ECO:0007669"/>
    <property type="project" value="TreeGrafter"/>
</dbReference>
<sequence length="113" mass="12919">MVVISVIEKCANQLDYDLVDTPEAFASTFLSVSKYVVDTPRSSNPQTFMSNMLYACSILYKTRLPLVLTFNKTDVAQDQFVCEIIAPLHLAILKQHFCQRLYSALFWPQGQDY</sequence>
<proteinExistence type="inferred from homology"/>
<name>A0AAU9RSW1_THLAR</name>
<evidence type="ECO:0000256" key="5">
    <source>
        <dbReference type="RuleBase" id="RU365059"/>
    </source>
</evidence>
<dbReference type="Proteomes" id="UP000836841">
    <property type="component" value="Unassembled WGS sequence"/>
</dbReference>
<dbReference type="SUPFAM" id="SSF52540">
    <property type="entry name" value="P-loop containing nucleoside triphosphate hydrolases"/>
    <property type="match status" value="1"/>
</dbReference>
<comment type="function">
    <text evidence="5">Small GTPase required for proper nuclear import of RNA polymerase II (RNAPII). May act at an RNAP assembly step prior to nuclear import.</text>
</comment>
<comment type="similarity">
    <text evidence="1 5">Belongs to the GPN-loop GTPase family.</text>
</comment>
<dbReference type="GO" id="GO:0005737">
    <property type="term" value="C:cytoplasm"/>
    <property type="evidence" value="ECO:0007669"/>
    <property type="project" value="UniProtKB-SubCell"/>
</dbReference>
<dbReference type="Pfam" id="PF03029">
    <property type="entry name" value="ATP_bind_1"/>
    <property type="match status" value="1"/>
</dbReference>
<accession>A0AAU9RSW1</accession>
<keyword evidence="2 5" id="KW-0547">Nucleotide-binding</keyword>